<comment type="pathway">
    <text evidence="8">Quinol/quinone metabolism; menaquinone biosynthesis; menaquinol from 1,4-dihydroxy-2-naphthoate: step 1/2.</text>
</comment>
<dbReference type="Gene3D" id="1.10.357.140">
    <property type="entry name" value="UbiA prenyltransferase"/>
    <property type="match status" value="1"/>
</dbReference>
<dbReference type="GO" id="GO:0005886">
    <property type="term" value="C:plasma membrane"/>
    <property type="evidence" value="ECO:0007669"/>
    <property type="project" value="UniProtKB-SubCell"/>
</dbReference>
<evidence type="ECO:0000313" key="10">
    <source>
        <dbReference type="EMBL" id="EEY73740.1"/>
    </source>
</evidence>
<dbReference type="InterPro" id="IPR000537">
    <property type="entry name" value="UbiA_prenyltransferase"/>
</dbReference>
<comment type="function">
    <text evidence="8">Conversion of 1,4-dihydroxy-2-naphthoate (DHNA) to demethylmenaquinone (DMK).</text>
</comment>
<evidence type="ECO:0000256" key="1">
    <source>
        <dbReference type="ARBA" id="ARBA00004141"/>
    </source>
</evidence>
<dbReference type="CDD" id="cd13962">
    <property type="entry name" value="PT_UbiA_UBIAD1"/>
    <property type="match status" value="1"/>
</dbReference>
<sequence>MGIVIAPHRKNTNNALCVNSFNAKAMSSSTLKTWLDAARPKTLPLAIACILCGSAVAAQTAQFSFTLTALALVTALLLQILSNLANDYGDAVKGTDNEVRLGPKRTIQQGLITPQTMKKAMAVNVILTVTVGATLILTAFDNATDILSFVGLGALAIVAAICYTVGNKPYGYKGLGDLSVLIFFGWLGVAGTYYLQAGTLNTIVLLPATACGLLAVGVLNINNLRDIDNDRACGKHTLVVRMGPKWGRTYHQILLATAFACFALFALIQPVGWHGWLFILVLPLAIKHGYAVMTSPDGESLRPMMGDMVQVALLTNALFAAGILLH</sequence>
<name>D0I3W2_GRIHO</name>
<keyword evidence="11" id="KW-1185">Reference proteome</keyword>
<dbReference type="Gene3D" id="1.20.120.1780">
    <property type="entry name" value="UbiA prenyltransferase"/>
    <property type="match status" value="1"/>
</dbReference>
<evidence type="ECO:0000256" key="8">
    <source>
        <dbReference type="HAMAP-Rule" id="MF_01937"/>
    </source>
</evidence>
<keyword evidence="7 8" id="KW-0472">Membrane</keyword>
<dbReference type="EC" id="2.5.1.74" evidence="8 9"/>
<feature type="transmembrane region" description="Helical" evidence="8">
    <location>
        <begin position="121"/>
        <end position="140"/>
    </location>
</feature>
<dbReference type="eggNOG" id="COG1575">
    <property type="taxonomic scope" value="Bacteria"/>
</dbReference>
<evidence type="ECO:0000313" key="11">
    <source>
        <dbReference type="Proteomes" id="UP000003604"/>
    </source>
</evidence>
<feature type="transmembrane region" description="Helical" evidence="8">
    <location>
        <begin position="42"/>
        <end position="61"/>
    </location>
</feature>
<feature type="transmembrane region" description="Helical" evidence="8">
    <location>
        <begin position="250"/>
        <end position="268"/>
    </location>
</feature>
<feature type="transmembrane region" description="Helical" evidence="8">
    <location>
        <begin position="305"/>
        <end position="325"/>
    </location>
</feature>
<feature type="transmembrane region" description="Helical" evidence="8">
    <location>
        <begin position="67"/>
        <end position="85"/>
    </location>
</feature>
<reference evidence="10 11" key="1">
    <citation type="submission" date="2009-10" db="EMBL/GenBank/DDBJ databases">
        <authorList>
            <consortium name="Los Alamos National Laboratory (LANL)"/>
            <consortium name="National Microbial Pathogen Data Resource (NMPDR)"/>
            <person name="Saunders E.H."/>
            <person name="Munk A.C."/>
            <person name="Tapia R."/>
            <person name="Green L."/>
            <person name="Rogers Y."/>
            <person name="Detter J.C."/>
            <person name="Bruce D."/>
            <person name="Brettin T.S."/>
            <person name="Colwell R.R."/>
            <person name="Huq A."/>
            <person name="Grim C.J."/>
            <person name="Hasan N.A."/>
            <person name="Bartels D."/>
            <person name="Vonstein V."/>
        </authorList>
    </citation>
    <scope>NUCLEOTIDE SEQUENCE [LARGE SCALE GENOMIC DNA]</scope>
    <source>
        <strain evidence="10 11">CIP 101886</strain>
    </source>
</reference>
<dbReference type="HAMAP" id="MF_01937">
    <property type="entry name" value="MenA_1"/>
    <property type="match status" value="1"/>
</dbReference>
<dbReference type="PIRSF" id="PIRSF005355">
    <property type="entry name" value="UBIAD1"/>
    <property type="match status" value="1"/>
</dbReference>
<proteinExistence type="inferred from homology"/>
<accession>D0I3W2</accession>
<dbReference type="PANTHER" id="PTHR13929">
    <property type="entry name" value="1,4-DIHYDROXY-2-NAPHTHOATE OCTAPRENYLTRANSFERASE"/>
    <property type="match status" value="1"/>
</dbReference>
<dbReference type="AlphaFoldDB" id="D0I3W2"/>
<comment type="caution">
    <text evidence="10">The sequence shown here is derived from an EMBL/GenBank/DDBJ whole genome shotgun (WGS) entry which is preliminary data.</text>
</comment>
<dbReference type="InterPro" id="IPR004657">
    <property type="entry name" value="MenA"/>
</dbReference>
<keyword evidence="3 8" id="KW-1003">Cell membrane</keyword>
<feature type="transmembrane region" description="Helical" evidence="8">
    <location>
        <begin position="146"/>
        <end position="166"/>
    </location>
</feature>
<dbReference type="GO" id="GO:0042371">
    <property type="term" value="P:vitamin K biosynthetic process"/>
    <property type="evidence" value="ECO:0007669"/>
    <property type="project" value="TreeGrafter"/>
</dbReference>
<dbReference type="GO" id="GO:0046428">
    <property type="term" value="F:1,4-dihydroxy-2-naphthoate polyprenyltransferase activity"/>
    <property type="evidence" value="ECO:0007669"/>
    <property type="project" value="UniProtKB-UniRule"/>
</dbReference>
<keyword evidence="5 8" id="KW-0812">Transmembrane</keyword>
<dbReference type="EMBL" id="ADAQ01000008">
    <property type="protein sequence ID" value="EEY73740.1"/>
    <property type="molecule type" value="Genomic_DNA"/>
</dbReference>
<comment type="catalytic activity">
    <reaction evidence="8">
        <text>an all-trans-polyprenyl diphosphate + 1,4-dihydroxy-2-naphthoate + H(+) = a 2-demethylmenaquinol + CO2 + diphosphate</text>
        <dbReference type="Rhea" id="RHEA:26478"/>
        <dbReference type="Rhea" id="RHEA-COMP:9563"/>
        <dbReference type="Rhea" id="RHEA-COMP:9564"/>
        <dbReference type="ChEBI" id="CHEBI:11173"/>
        <dbReference type="ChEBI" id="CHEBI:15378"/>
        <dbReference type="ChEBI" id="CHEBI:16526"/>
        <dbReference type="ChEBI" id="CHEBI:33019"/>
        <dbReference type="ChEBI" id="CHEBI:55437"/>
        <dbReference type="ChEBI" id="CHEBI:58914"/>
        <dbReference type="EC" id="2.5.1.74"/>
    </reaction>
</comment>
<feature type="transmembrane region" description="Helical" evidence="8">
    <location>
        <begin position="178"/>
        <end position="196"/>
    </location>
</feature>
<evidence type="ECO:0000256" key="6">
    <source>
        <dbReference type="ARBA" id="ARBA00022989"/>
    </source>
</evidence>
<dbReference type="Pfam" id="PF01040">
    <property type="entry name" value="UbiA"/>
    <property type="match status" value="1"/>
</dbReference>
<dbReference type="Proteomes" id="UP000003604">
    <property type="component" value="Unassembled WGS sequence"/>
</dbReference>
<evidence type="ECO:0000256" key="4">
    <source>
        <dbReference type="ARBA" id="ARBA00022679"/>
    </source>
</evidence>
<dbReference type="UniPathway" id="UPA00079">
    <property type="reaction ID" value="UER00168"/>
</dbReference>
<keyword evidence="2 8" id="KW-0474">Menaquinone biosynthesis</keyword>
<evidence type="ECO:0000256" key="7">
    <source>
        <dbReference type="ARBA" id="ARBA00023136"/>
    </source>
</evidence>
<feature type="transmembrane region" description="Helical" evidence="8">
    <location>
        <begin position="202"/>
        <end position="221"/>
    </location>
</feature>
<protein>
    <recommendedName>
        <fullName evidence="8 9">1,4-dihydroxy-2-naphthoate octaprenyltransferase</fullName>
        <shortName evidence="8">DHNA-octaprenyltransferase</shortName>
        <ecNumber evidence="8 9">2.5.1.74</ecNumber>
    </recommendedName>
</protein>
<dbReference type="InterPro" id="IPR026046">
    <property type="entry name" value="UBIAD1"/>
</dbReference>
<evidence type="ECO:0000256" key="5">
    <source>
        <dbReference type="ARBA" id="ARBA00022692"/>
    </source>
</evidence>
<dbReference type="NCBIfam" id="NF004750">
    <property type="entry name" value="PRK06080.1-2"/>
    <property type="match status" value="1"/>
</dbReference>
<dbReference type="NCBIfam" id="NF004751">
    <property type="entry name" value="PRK06080.1-3"/>
    <property type="match status" value="1"/>
</dbReference>
<keyword evidence="6 8" id="KW-1133">Transmembrane helix</keyword>
<organism evidence="10 11">
    <name type="scientific">Grimontia hollisae CIP 101886</name>
    <dbReference type="NCBI Taxonomy" id="675812"/>
    <lineage>
        <taxon>Bacteria</taxon>
        <taxon>Pseudomonadati</taxon>
        <taxon>Pseudomonadota</taxon>
        <taxon>Gammaproteobacteria</taxon>
        <taxon>Vibrionales</taxon>
        <taxon>Vibrionaceae</taxon>
        <taxon>Grimontia</taxon>
    </lineage>
</organism>
<gene>
    <name evidence="8" type="primary">menA</name>
    <name evidence="10" type="ORF">VHA_000427</name>
</gene>
<keyword evidence="4 8" id="KW-0808">Transferase</keyword>
<evidence type="ECO:0000256" key="3">
    <source>
        <dbReference type="ARBA" id="ARBA00022475"/>
    </source>
</evidence>
<dbReference type="PANTHER" id="PTHR13929:SF0">
    <property type="entry name" value="UBIA PRENYLTRANSFERASE DOMAIN-CONTAINING PROTEIN 1"/>
    <property type="match status" value="1"/>
</dbReference>
<dbReference type="InterPro" id="IPR044878">
    <property type="entry name" value="UbiA_sf"/>
</dbReference>
<dbReference type="GO" id="GO:0009234">
    <property type="term" value="P:menaquinone biosynthetic process"/>
    <property type="evidence" value="ECO:0007669"/>
    <property type="project" value="UniProtKB-UniRule"/>
</dbReference>
<dbReference type="NCBIfam" id="TIGR00751">
    <property type="entry name" value="menA"/>
    <property type="match status" value="1"/>
</dbReference>
<comment type="subcellular location">
    <subcellularLocation>
        <location evidence="8">Cell membrane</location>
        <topology evidence="8">Multi-pass membrane protein</topology>
    </subcellularLocation>
    <subcellularLocation>
        <location evidence="1">Membrane</location>
        <topology evidence="1">Multi-pass membrane protein</topology>
    </subcellularLocation>
</comment>
<evidence type="ECO:0000256" key="2">
    <source>
        <dbReference type="ARBA" id="ARBA00022428"/>
    </source>
</evidence>
<evidence type="ECO:0000256" key="9">
    <source>
        <dbReference type="NCBIfam" id="TIGR00751"/>
    </source>
</evidence>
<comment type="similarity">
    <text evidence="8">Belongs to the MenA family. Type 1 subfamily.</text>
</comment>